<sequence length="393" mass="39550">MTTRSVELLRVVHAHPGVTRADAARRLGIGTGAATELVSRLAQAHLLAEAPAAPSGARGRPTTVLVPHPDGPLVVAAEITHEGWRLDVVELGGATLTSVSGTHTDTSWPSVVATVNAATDALYKTYPGRLRAMGVSVPGTVSRTLRLDATNLGWHDVDLTELWPSTVFVAGNDASLAAAAESARGAATGARLALHLRIEGGLGGAAVDQGRLLIGASGYSGEFGHMPFGDPGISCPCGARGCWGTAVDGTALARHLGHPAPHDPVSYARRVIASAVASRHGVLVAESLAAADGGSVGGAESGEWQAVCTVAAALGRGIAGLVNGLDADLVTLGGVGVDLLAAAEAEIQAAYRAGLMAIRRDDPPPILPAALGADGPIAGAGEEAWSSLIPHLA</sequence>
<dbReference type="InterPro" id="IPR000600">
    <property type="entry name" value="ROK"/>
</dbReference>
<accession>A0ABQ3YDD4</accession>
<evidence type="ECO:0000256" key="1">
    <source>
        <dbReference type="ARBA" id="ARBA00006479"/>
    </source>
</evidence>
<reference evidence="2 3" key="1">
    <citation type="submission" date="2021-01" db="EMBL/GenBank/DDBJ databases">
        <title>Whole genome shotgun sequence of Actinoplanes deccanensis NBRC 13994.</title>
        <authorList>
            <person name="Komaki H."/>
            <person name="Tamura T."/>
        </authorList>
    </citation>
    <scope>NUCLEOTIDE SEQUENCE [LARGE SCALE GENOMIC DNA]</scope>
    <source>
        <strain evidence="2 3">NBRC 13994</strain>
    </source>
</reference>
<comment type="similarity">
    <text evidence="1">Belongs to the ROK (NagC/XylR) family.</text>
</comment>
<dbReference type="Proteomes" id="UP000609879">
    <property type="component" value="Unassembled WGS sequence"/>
</dbReference>
<dbReference type="InterPro" id="IPR049874">
    <property type="entry name" value="ROK_cs"/>
</dbReference>
<comment type="caution">
    <text evidence="2">The sequence shown here is derived from an EMBL/GenBank/DDBJ whole genome shotgun (WGS) entry which is preliminary data.</text>
</comment>
<dbReference type="Gene3D" id="1.10.10.10">
    <property type="entry name" value="Winged helix-like DNA-binding domain superfamily/Winged helix DNA-binding domain"/>
    <property type="match status" value="1"/>
</dbReference>
<dbReference type="PANTHER" id="PTHR18964">
    <property type="entry name" value="ROK (REPRESSOR, ORF, KINASE) FAMILY"/>
    <property type="match status" value="1"/>
</dbReference>
<dbReference type="RefSeq" id="WP_203772554.1">
    <property type="nucleotide sequence ID" value="NZ_BAAABO010000022.1"/>
</dbReference>
<dbReference type="Gene3D" id="3.30.420.40">
    <property type="match status" value="2"/>
</dbReference>
<proteinExistence type="inferred from homology"/>
<dbReference type="PANTHER" id="PTHR18964:SF149">
    <property type="entry name" value="BIFUNCTIONAL UDP-N-ACETYLGLUCOSAMINE 2-EPIMERASE_N-ACETYLMANNOSAMINE KINASE"/>
    <property type="match status" value="1"/>
</dbReference>
<evidence type="ECO:0000313" key="3">
    <source>
        <dbReference type="Proteomes" id="UP000609879"/>
    </source>
</evidence>
<dbReference type="Pfam" id="PF00480">
    <property type="entry name" value="ROK"/>
    <property type="match status" value="1"/>
</dbReference>
<keyword evidence="3" id="KW-1185">Reference proteome</keyword>
<dbReference type="InterPro" id="IPR036390">
    <property type="entry name" value="WH_DNA-bd_sf"/>
</dbReference>
<dbReference type="InterPro" id="IPR043129">
    <property type="entry name" value="ATPase_NBD"/>
</dbReference>
<dbReference type="SUPFAM" id="SSF53067">
    <property type="entry name" value="Actin-like ATPase domain"/>
    <property type="match status" value="1"/>
</dbReference>
<name>A0ABQ3YDD4_9ACTN</name>
<dbReference type="SUPFAM" id="SSF46785">
    <property type="entry name" value="Winged helix' DNA-binding domain"/>
    <property type="match status" value="1"/>
</dbReference>
<protein>
    <submittedName>
        <fullName evidence="2">Xylose repressor</fullName>
    </submittedName>
</protein>
<organism evidence="2 3">
    <name type="scientific">Paractinoplanes deccanensis</name>
    <dbReference type="NCBI Taxonomy" id="113561"/>
    <lineage>
        <taxon>Bacteria</taxon>
        <taxon>Bacillati</taxon>
        <taxon>Actinomycetota</taxon>
        <taxon>Actinomycetes</taxon>
        <taxon>Micromonosporales</taxon>
        <taxon>Micromonosporaceae</taxon>
        <taxon>Paractinoplanes</taxon>
    </lineage>
</organism>
<dbReference type="EMBL" id="BOMI01000134">
    <property type="protein sequence ID" value="GID78024.1"/>
    <property type="molecule type" value="Genomic_DNA"/>
</dbReference>
<evidence type="ECO:0000313" key="2">
    <source>
        <dbReference type="EMBL" id="GID78024.1"/>
    </source>
</evidence>
<dbReference type="PROSITE" id="PS01125">
    <property type="entry name" value="ROK"/>
    <property type="match status" value="1"/>
</dbReference>
<gene>
    <name evidence="2" type="ORF">Ade02nite_66650</name>
</gene>
<dbReference type="InterPro" id="IPR036388">
    <property type="entry name" value="WH-like_DNA-bd_sf"/>
</dbReference>